<dbReference type="AlphaFoldDB" id="C8S204"/>
<organism evidence="2 3">
    <name type="scientific">Rhodobacter ferrooxidans</name>
    <dbReference type="NCBI Taxonomy" id="371731"/>
    <lineage>
        <taxon>Bacteria</taxon>
        <taxon>Pseudomonadati</taxon>
        <taxon>Pseudomonadota</taxon>
        <taxon>Alphaproteobacteria</taxon>
        <taxon>Rhodobacterales</taxon>
        <taxon>Rhodobacter group</taxon>
        <taxon>Rhodobacter</taxon>
    </lineage>
</organism>
<dbReference type="EMBL" id="ACYY01000013">
    <property type="protein sequence ID" value="EEW24977.1"/>
    <property type="molecule type" value="Genomic_DNA"/>
</dbReference>
<dbReference type="Proteomes" id="UP000010121">
    <property type="component" value="Unassembled WGS sequence"/>
</dbReference>
<evidence type="ECO:0000256" key="1">
    <source>
        <dbReference type="SAM" id="SignalP"/>
    </source>
</evidence>
<feature type="chain" id="PRO_5002991439" description="Translocase" evidence="1">
    <location>
        <begin position="22"/>
        <end position="366"/>
    </location>
</feature>
<evidence type="ECO:0008006" key="4">
    <source>
        <dbReference type="Google" id="ProtNLM"/>
    </source>
</evidence>
<name>C8S204_9RHOB</name>
<evidence type="ECO:0000313" key="3">
    <source>
        <dbReference type="Proteomes" id="UP000010121"/>
    </source>
</evidence>
<protein>
    <recommendedName>
        <fullName evidence="4">Translocase</fullName>
    </recommendedName>
</protein>
<dbReference type="STRING" id="371731.Rsw2DRAFT_2174"/>
<feature type="signal peptide" evidence="1">
    <location>
        <begin position="1"/>
        <end position="21"/>
    </location>
</feature>
<dbReference type="eggNOG" id="ENOG502ZH0U">
    <property type="taxonomic scope" value="Bacteria"/>
</dbReference>
<proteinExistence type="predicted"/>
<accession>C8S204</accession>
<gene>
    <name evidence="2" type="ORF">Rsw2DRAFT_2174</name>
</gene>
<comment type="caution">
    <text evidence="2">The sequence shown here is derived from an EMBL/GenBank/DDBJ whole genome shotgun (WGS) entry which is preliminary data.</text>
</comment>
<keyword evidence="3" id="KW-1185">Reference proteome</keyword>
<sequence length="366" mass="36771">MNAKRRIALSVALLTAGLASGQIVQNLSDDPASQLAQAEPTPTAITHLAAKSDAGLATPVTALPPPGLPVQALAPAETPPPSVAAAEAPKAASPLLAAIAVGKALKGAVAPALQSAPIELARLETPELPQPAPLAEPVPDVVANACPLTLDLAPQPGAMLGITLLAPCQSNARVVLKHGGLAVTAKTSGSGSLFLTLPALDREGAVSVMLPDGKTAEAQLAVPDLDAVQRFAVQWTADDNFQLHAFEGDADYGTPGHISAADPHLPPAGAPADGGFLTLLGDATVDLPMLAEVYTYPAKPGVTARIVVEAAITEATCGRDLLGETLVSSGGAVTVTDLTVAMPQCDGTGDILVLNNLAPDMKIAAK</sequence>
<evidence type="ECO:0000313" key="2">
    <source>
        <dbReference type="EMBL" id="EEW24977.1"/>
    </source>
</evidence>
<dbReference type="OrthoDB" id="7956241at2"/>
<keyword evidence="1" id="KW-0732">Signal</keyword>
<dbReference type="RefSeq" id="WP_008030888.1">
    <property type="nucleotide sequence ID" value="NZ_ACYY01000013.1"/>
</dbReference>
<reference evidence="2 3" key="1">
    <citation type="submission" date="2009-08" db="EMBL/GenBank/DDBJ databases">
        <title>The draft genome of Rhodobacter sp. SW2.</title>
        <authorList>
            <consortium name="US DOE Joint Genome Institute (JGI-PGF)"/>
            <person name="Lucas S."/>
            <person name="Copeland A."/>
            <person name="Lapidus A."/>
            <person name="Glavina del Rio T."/>
            <person name="Tice H."/>
            <person name="Bruce D."/>
            <person name="Goodwin L."/>
            <person name="Pitluck S."/>
            <person name="Larimer F."/>
            <person name="Land M.L."/>
            <person name="Hauser L."/>
            <person name="Emerson D."/>
        </authorList>
    </citation>
    <scope>NUCLEOTIDE SEQUENCE [LARGE SCALE GENOMIC DNA]</scope>
    <source>
        <strain evidence="2 3">SW2</strain>
    </source>
</reference>